<protein>
    <submittedName>
        <fullName evidence="1">Uncharacterized protein</fullName>
    </submittedName>
</protein>
<reference evidence="1 2" key="1">
    <citation type="journal article" date="2024" name="Plant Biotechnol. J.">
        <title>Genome and CRISPR/Cas9 system of a widespread forest tree (Populus alba) in the world.</title>
        <authorList>
            <person name="Liu Y.J."/>
            <person name="Jiang P.F."/>
            <person name="Han X.M."/>
            <person name="Li X.Y."/>
            <person name="Wang H.M."/>
            <person name="Wang Y.J."/>
            <person name="Wang X.X."/>
            <person name="Zeng Q.Y."/>
        </authorList>
    </citation>
    <scope>NUCLEOTIDE SEQUENCE [LARGE SCALE GENOMIC DNA]</scope>
    <source>
        <strain evidence="2">cv. PAL-ZL1</strain>
    </source>
</reference>
<dbReference type="EMBL" id="RCHU02000017">
    <property type="protein sequence ID" value="KAL3568087.1"/>
    <property type="molecule type" value="Genomic_DNA"/>
</dbReference>
<organism evidence="1 2">
    <name type="scientific">Populus alba</name>
    <name type="common">White poplar</name>
    <dbReference type="NCBI Taxonomy" id="43335"/>
    <lineage>
        <taxon>Eukaryota</taxon>
        <taxon>Viridiplantae</taxon>
        <taxon>Streptophyta</taxon>
        <taxon>Embryophyta</taxon>
        <taxon>Tracheophyta</taxon>
        <taxon>Spermatophyta</taxon>
        <taxon>Magnoliopsida</taxon>
        <taxon>eudicotyledons</taxon>
        <taxon>Gunneridae</taxon>
        <taxon>Pentapetalae</taxon>
        <taxon>rosids</taxon>
        <taxon>fabids</taxon>
        <taxon>Malpighiales</taxon>
        <taxon>Salicaceae</taxon>
        <taxon>Saliceae</taxon>
        <taxon>Populus</taxon>
    </lineage>
</organism>
<keyword evidence="2" id="KW-1185">Reference proteome</keyword>
<sequence length="117" mass="12345">MKEKKNCLAETPPSTCTASHSSAIPPSKCGGSFVVESPNTWLAHVGNDHCSLAIIHSTSTGHKAQNGFRTAMTLDFPFGDSSLVSSGSSSSSPYSISLTKVSETTKQVKIKKLMKKA</sequence>
<accession>A0ACC4AQB8</accession>
<gene>
    <name evidence="1" type="ORF">D5086_030738</name>
</gene>
<comment type="caution">
    <text evidence="1">The sequence shown here is derived from an EMBL/GenBank/DDBJ whole genome shotgun (WGS) entry which is preliminary data.</text>
</comment>
<evidence type="ECO:0000313" key="2">
    <source>
        <dbReference type="Proteomes" id="UP000309997"/>
    </source>
</evidence>
<dbReference type="Proteomes" id="UP000309997">
    <property type="component" value="Unassembled WGS sequence"/>
</dbReference>
<name>A0ACC4AQB8_POPAL</name>
<proteinExistence type="predicted"/>
<evidence type="ECO:0000313" key="1">
    <source>
        <dbReference type="EMBL" id="KAL3568087.1"/>
    </source>
</evidence>